<dbReference type="InterPro" id="IPR009839">
    <property type="entry name" value="SseB_N"/>
</dbReference>
<evidence type="ECO:0000313" key="3">
    <source>
        <dbReference type="EMBL" id="USQ78399.1"/>
    </source>
</evidence>
<feature type="compositionally biased region" description="Basic and acidic residues" evidence="1">
    <location>
        <begin position="7"/>
        <end position="17"/>
    </location>
</feature>
<evidence type="ECO:0000259" key="2">
    <source>
        <dbReference type="Pfam" id="PF07179"/>
    </source>
</evidence>
<protein>
    <submittedName>
        <fullName evidence="3">SseB family protein</fullName>
    </submittedName>
</protein>
<evidence type="ECO:0000256" key="1">
    <source>
        <dbReference type="SAM" id="MobiDB-lite"/>
    </source>
</evidence>
<dbReference type="Pfam" id="PF07179">
    <property type="entry name" value="SseB"/>
    <property type="match status" value="1"/>
</dbReference>
<evidence type="ECO:0000313" key="4">
    <source>
        <dbReference type="Proteomes" id="UP001056455"/>
    </source>
</evidence>
<gene>
    <name evidence="3" type="ORF">NF556_12165</name>
</gene>
<accession>A0ABY4YNQ9</accession>
<reference evidence="3" key="1">
    <citation type="submission" date="2022-06" db="EMBL/GenBank/DDBJ databases">
        <title>Ornithinimicrobium HY1793.</title>
        <authorList>
            <person name="Huang Y."/>
        </authorList>
    </citation>
    <scope>NUCLEOTIDE SEQUENCE</scope>
    <source>
        <strain evidence="3">HY1793</strain>
    </source>
</reference>
<dbReference type="RefSeq" id="WP_252591197.1">
    <property type="nucleotide sequence ID" value="NZ_CP099489.1"/>
</dbReference>
<organism evidence="3 4">
    <name type="scientific">Ornithinimicrobium faecis</name>
    <dbReference type="NCBI Taxonomy" id="2934158"/>
    <lineage>
        <taxon>Bacteria</taxon>
        <taxon>Bacillati</taxon>
        <taxon>Actinomycetota</taxon>
        <taxon>Actinomycetes</taxon>
        <taxon>Micrococcales</taxon>
        <taxon>Ornithinimicrobiaceae</taxon>
        <taxon>Ornithinimicrobium</taxon>
    </lineage>
</organism>
<feature type="domain" description="SseB protein N-terminal" evidence="2">
    <location>
        <begin position="96"/>
        <end position="204"/>
    </location>
</feature>
<feature type="region of interest" description="Disordered" evidence="1">
    <location>
        <begin position="1"/>
        <end position="63"/>
    </location>
</feature>
<name>A0ABY4YNQ9_9MICO</name>
<keyword evidence="4" id="KW-1185">Reference proteome</keyword>
<dbReference type="EMBL" id="CP099489">
    <property type="protein sequence ID" value="USQ78399.1"/>
    <property type="molecule type" value="Genomic_DNA"/>
</dbReference>
<proteinExistence type="predicted"/>
<sequence>MTNPDNGHPDNGSRENSPETASAGADAAQQIQRRFAGHDPAAGTDTGGTPWAGRQLTSTGFDGDTGTADARLLELLTTPAPAGDVEAGDVEAAFDADTALVELVAAARLLVPVVAVAGEMTEVNGLVSDASSDMAAVTLVSPQGEKALPAFTSLQTLADWDSSARPVPVTAQRAAQAAVQEGCHQIVLDVGASSYGVLRGSMVWSLAMDRPWVAPHRDPQVRAGVEAAVADEPAVVRVALAGGPGGALRIDLALLPGLAPEDLQQLAQRVGERIALDGEVRARIDALAFSVTAAS</sequence>
<dbReference type="Proteomes" id="UP001056455">
    <property type="component" value="Chromosome"/>
</dbReference>